<evidence type="ECO:0000256" key="4">
    <source>
        <dbReference type="ARBA" id="ARBA00022741"/>
    </source>
</evidence>
<evidence type="ECO:0000256" key="8">
    <source>
        <dbReference type="ARBA" id="ARBA00022881"/>
    </source>
</evidence>
<feature type="domain" description="UVR" evidence="15">
    <location>
        <begin position="627"/>
        <end position="662"/>
    </location>
</feature>
<dbReference type="InterPro" id="IPR001943">
    <property type="entry name" value="UVR_dom"/>
</dbReference>
<dbReference type="InterPro" id="IPR014001">
    <property type="entry name" value="Helicase_ATP-bd"/>
</dbReference>
<name>A0A7C0X9N8_UNCW3</name>
<dbReference type="Gene3D" id="6.10.140.240">
    <property type="match status" value="1"/>
</dbReference>
<keyword evidence="6 12" id="KW-0228">DNA excision</keyword>
<comment type="domain">
    <text evidence="12">The beta-hairpin motif is involved in DNA binding.</text>
</comment>
<dbReference type="InterPro" id="IPR041471">
    <property type="entry name" value="UvrB_inter"/>
</dbReference>
<keyword evidence="3 12" id="KW-0963">Cytoplasm</keyword>
<evidence type="ECO:0000313" key="18">
    <source>
        <dbReference type="EMBL" id="HDM90521.1"/>
    </source>
</evidence>
<dbReference type="GO" id="GO:0005737">
    <property type="term" value="C:cytoplasm"/>
    <property type="evidence" value="ECO:0007669"/>
    <property type="project" value="UniProtKB-SubCell"/>
</dbReference>
<evidence type="ECO:0000256" key="9">
    <source>
        <dbReference type="ARBA" id="ARBA00023204"/>
    </source>
</evidence>
<dbReference type="PROSITE" id="PS50151">
    <property type="entry name" value="UVR"/>
    <property type="match status" value="1"/>
</dbReference>
<dbReference type="InterPro" id="IPR004807">
    <property type="entry name" value="UvrB"/>
</dbReference>
<gene>
    <name evidence="12 18" type="primary">uvrB</name>
    <name evidence="18" type="ORF">ENG67_04865</name>
</gene>
<dbReference type="InterPro" id="IPR006935">
    <property type="entry name" value="Helicase/UvrB_N"/>
</dbReference>
<dbReference type="Pfam" id="PF02151">
    <property type="entry name" value="UVR"/>
    <property type="match status" value="1"/>
</dbReference>
<dbReference type="CDD" id="cd18790">
    <property type="entry name" value="SF2_C_UvrB"/>
    <property type="match status" value="1"/>
</dbReference>
<evidence type="ECO:0000259" key="15">
    <source>
        <dbReference type="PROSITE" id="PS50151"/>
    </source>
</evidence>
<feature type="coiled-coil region" evidence="14">
    <location>
        <begin position="610"/>
        <end position="650"/>
    </location>
</feature>
<dbReference type="SUPFAM" id="SSF46600">
    <property type="entry name" value="C-terminal UvrC-binding domain of UvrB"/>
    <property type="match status" value="1"/>
</dbReference>
<dbReference type="Pfam" id="PF12344">
    <property type="entry name" value="UvrB"/>
    <property type="match status" value="1"/>
</dbReference>
<dbReference type="GO" id="GO:0006289">
    <property type="term" value="P:nucleotide-excision repair"/>
    <property type="evidence" value="ECO:0007669"/>
    <property type="project" value="UniProtKB-UniRule"/>
</dbReference>
<feature type="domain" description="Helicase C-terminal" evidence="17">
    <location>
        <begin position="429"/>
        <end position="595"/>
    </location>
</feature>
<dbReference type="Gene3D" id="3.40.50.300">
    <property type="entry name" value="P-loop containing nucleotide triphosphate hydrolases"/>
    <property type="match status" value="3"/>
</dbReference>
<dbReference type="Pfam" id="PF17757">
    <property type="entry name" value="UvrB_inter"/>
    <property type="match status" value="1"/>
</dbReference>
<dbReference type="GO" id="GO:0009381">
    <property type="term" value="F:excinuclease ABC activity"/>
    <property type="evidence" value="ECO:0007669"/>
    <property type="project" value="UniProtKB-UniRule"/>
</dbReference>
<dbReference type="InterPro" id="IPR001650">
    <property type="entry name" value="Helicase_C-like"/>
</dbReference>
<evidence type="ECO:0000259" key="16">
    <source>
        <dbReference type="PROSITE" id="PS51192"/>
    </source>
</evidence>
<dbReference type="InterPro" id="IPR027417">
    <property type="entry name" value="P-loop_NTPase"/>
</dbReference>
<dbReference type="NCBIfam" id="NF003673">
    <property type="entry name" value="PRK05298.1"/>
    <property type="match status" value="1"/>
</dbReference>
<dbReference type="InterPro" id="IPR024759">
    <property type="entry name" value="UvrB_YAD/RRR_dom"/>
</dbReference>
<sequence>MAEFKLVAPYKPAGDQPKAIGELTENLKRGVKFQVLLGVTGSGKTFTIANVIANYGRPTLIISHNKTLAAQLYGELKALFPHNAVEYFISYYDYYLPEAYIPETDTYIEKEATINDDIERLRLRATQSLFERDDVIIVASVSAIYGLGDPEEVRKLFVVVKRGEEHDRDELLSRLLDIQYTRNDIELKRGNFRVRGDVVELIPAYEEHLVRIEFFGDVVDRIRVVDPLTGELIEEKERVAIYPAGHWVTTRPRLEEAIKSIEKELEERLRELRSQGKLLEAQRLEQRTKFDLEMLREIGYCPGIENYSRHLSGRKPGQRPACLIDYFPDDFLMIIDESHVTVPQLQGMYLGDRSRKLTLVEYGFRLPSALDNRPLKFEELEELWDKVIFMSATPGPYELKVSKGLVVEQIIRPTGLVDPKITVKPTEHQVDDMIEEIRKRVEKGERVLITTLTKRMAEDLSEYLLGAGFRVRYLHSEIDAIERVEILRGLRLGNFDVLVGVNLLREGLDLPEVSLVIITDADKTGFLRSETALIQTVGRAARNAAGEVIMYADEISEAMRKAIEETERRRRLQIEYNRKHGIKPRTIRKSVQEVLLTTKVADERILKSDEEDVRREIAELKRSLDRFKLVEELERRMQTAAALLEFEKAALYRDALREIKGVRKKRKMRR</sequence>
<dbReference type="PANTHER" id="PTHR24029:SF0">
    <property type="entry name" value="UVRABC SYSTEM PROTEIN B"/>
    <property type="match status" value="1"/>
</dbReference>
<keyword evidence="9 12" id="KW-0234">DNA repair</keyword>
<dbReference type="SMART" id="SM00487">
    <property type="entry name" value="DEXDc"/>
    <property type="match status" value="1"/>
</dbReference>
<dbReference type="PROSITE" id="PS51192">
    <property type="entry name" value="HELICASE_ATP_BIND_1"/>
    <property type="match status" value="1"/>
</dbReference>
<keyword evidence="4 12" id="KW-0547">Nucleotide-binding</keyword>
<evidence type="ECO:0000256" key="2">
    <source>
        <dbReference type="ARBA" id="ARBA00008533"/>
    </source>
</evidence>
<organism evidence="18">
    <name type="scientific">candidate division WOR-3 bacterium</name>
    <dbReference type="NCBI Taxonomy" id="2052148"/>
    <lineage>
        <taxon>Bacteria</taxon>
        <taxon>Bacteria division WOR-3</taxon>
    </lineage>
</organism>
<feature type="domain" description="Helicase ATP-binding" evidence="16">
    <location>
        <begin position="25"/>
        <end position="173"/>
    </location>
</feature>
<evidence type="ECO:0000259" key="17">
    <source>
        <dbReference type="PROSITE" id="PS51194"/>
    </source>
</evidence>
<evidence type="ECO:0000256" key="6">
    <source>
        <dbReference type="ARBA" id="ARBA00022769"/>
    </source>
</evidence>
<dbReference type="Pfam" id="PF04851">
    <property type="entry name" value="ResIII"/>
    <property type="match status" value="1"/>
</dbReference>
<dbReference type="GO" id="GO:0005524">
    <property type="term" value="F:ATP binding"/>
    <property type="evidence" value="ECO:0007669"/>
    <property type="project" value="UniProtKB-UniRule"/>
</dbReference>
<evidence type="ECO:0000256" key="3">
    <source>
        <dbReference type="ARBA" id="ARBA00022490"/>
    </source>
</evidence>
<dbReference type="InterPro" id="IPR036876">
    <property type="entry name" value="UVR_dom_sf"/>
</dbReference>
<accession>A0A7C0X9N8</accession>
<dbReference type="SUPFAM" id="SSF52540">
    <property type="entry name" value="P-loop containing nucleoside triphosphate hydrolases"/>
    <property type="match status" value="2"/>
</dbReference>
<evidence type="ECO:0000256" key="10">
    <source>
        <dbReference type="ARBA" id="ARBA00026033"/>
    </source>
</evidence>
<evidence type="ECO:0000256" key="12">
    <source>
        <dbReference type="HAMAP-Rule" id="MF_00204"/>
    </source>
</evidence>
<reference evidence="18" key="1">
    <citation type="journal article" date="2020" name="mSystems">
        <title>Genome- and Community-Level Interaction Insights into Carbon Utilization and Element Cycling Functions of Hydrothermarchaeota in Hydrothermal Sediment.</title>
        <authorList>
            <person name="Zhou Z."/>
            <person name="Liu Y."/>
            <person name="Xu W."/>
            <person name="Pan J."/>
            <person name="Luo Z.H."/>
            <person name="Li M."/>
        </authorList>
    </citation>
    <scope>NUCLEOTIDE SEQUENCE [LARGE SCALE GENOMIC DNA]</scope>
    <source>
        <strain evidence="18">HyVt-237</strain>
    </source>
</reference>
<evidence type="ECO:0000256" key="14">
    <source>
        <dbReference type="SAM" id="Coils"/>
    </source>
</evidence>
<dbReference type="SMART" id="SM00490">
    <property type="entry name" value="HELICc"/>
    <property type="match status" value="1"/>
</dbReference>
<proteinExistence type="inferred from homology"/>
<dbReference type="NCBIfam" id="TIGR00631">
    <property type="entry name" value="uvrb"/>
    <property type="match status" value="1"/>
</dbReference>
<protein>
    <recommendedName>
        <fullName evidence="11 12">UvrABC system protein B</fullName>
        <shortName evidence="12">Protein UvrB</shortName>
    </recommendedName>
    <alternativeName>
        <fullName evidence="12">Excinuclease ABC subunit B</fullName>
    </alternativeName>
</protein>
<comment type="caution">
    <text evidence="18">The sequence shown here is derived from an EMBL/GenBank/DDBJ whole genome shotgun (WGS) entry which is preliminary data.</text>
</comment>
<dbReference type="AlphaFoldDB" id="A0A7C0X9N8"/>
<feature type="binding site" evidence="12">
    <location>
        <begin position="38"/>
        <end position="45"/>
    </location>
    <ligand>
        <name>ATP</name>
        <dbReference type="ChEBI" id="CHEBI:30616"/>
    </ligand>
</feature>
<dbReference type="EMBL" id="DRBW01000184">
    <property type="protein sequence ID" value="HDM90521.1"/>
    <property type="molecule type" value="Genomic_DNA"/>
</dbReference>
<dbReference type="GO" id="GO:0009380">
    <property type="term" value="C:excinuclease repair complex"/>
    <property type="evidence" value="ECO:0007669"/>
    <property type="project" value="InterPro"/>
</dbReference>
<dbReference type="GO" id="GO:0009432">
    <property type="term" value="P:SOS response"/>
    <property type="evidence" value="ECO:0007669"/>
    <property type="project" value="UniProtKB-UniRule"/>
</dbReference>
<feature type="short sequence motif" description="Beta-hairpin" evidence="12">
    <location>
        <begin position="91"/>
        <end position="114"/>
    </location>
</feature>
<keyword evidence="8 12" id="KW-0267">Excision nuclease</keyword>
<keyword evidence="14" id="KW-0175">Coiled coil</keyword>
<keyword evidence="12 13" id="KW-0742">SOS response</keyword>
<dbReference type="PROSITE" id="PS51194">
    <property type="entry name" value="HELICASE_CTER"/>
    <property type="match status" value="1"/>
</dbReference>
<dbReference type="Gene3D" id="4.10.860.10">
    <property type="entry name" value="UVR domain"/>
    <property type="match status" value="1"/>
</dbReference>
<keyword evidence="7 12" id="KW-0067">ATP-binding</keyword>
<dbReference type="Pfam" id="PF00271">
    <property type="entry name" value="Helicase_C"/>
    <property type="match status" value="1"/>
</dbReference>
<dbReference type="PANTHER" id="PTHR24029">
    <property type="entry name" value="UVRABC SYSTEM PROTEIN B"/>
    <property type="match status" value="1"/>
</dbReference>
<comment type="similarity">
    <text evidence="2 12 13">Belongs to the UvrB family.</text>
</comment>
<dbReference type="GO" id="GO:0016887">
    <property type="term" value="F:ATP hydrolysis activity"/>
    <property type="evidence" value="ECO:0007669"/>
    <property type="project" value="InterPro"/>
</dbReference>
<evidence type="ECO:0000256" key="5">
    <source>
        <dbReference type="ARBA" id="ARBA00022763"/>
    </source>
</evidence>
<evidence type="ECO:0000256" key="13">
    <source>
        <dbReference type="RuleBase" id="RU003587"/>
    </source>
</evidence>
<comment type="subcellular location">
    <subcellularLocation>
        <location evidence="1 12 13">Cytoplasm</location>
    </subcellularLocation>
</comment>
<evidence type="ECO:0000256" key="1">
    <source>
        <dbReference type="ARBA" id="ARBA00004496"/>
    </source>
</evidence>
<comment type="subunit">
    <text evidence="10 12 13">Forms a heterotetramer with UvrA during the search for lesions. Interacts with UvrC in an incision complex.</text>
</comment>
<keyword evidence="5 12" id="KW-0227">DNA damage</keyword>
<dbReference type="HAMAP" id="MF_00204">
    <property type="entry name" value="UvrB"/>
    <property type="match status" value="1"/>
</dbReference>
<feature type="coiled-coil region" evidence="14">
    <location>
        <begin position="251"/>
        <end position="282"/>
    </location>
</feature>
<evidence type="ECO:0000256" key="7">
    <source>
        <dbReference type="ARBA" id="ARBA00022840"/>
    </source>
</evidence>
<dbReference type="GO" id="GO:0003677">
    <property type="term" value="F:DNA binding"/>
    <property type="evidence" value="ECO:0007669"/>
    <property type="project" value="UniProtKB-UniRule"/>
</dbReference>
<dbReference type="CDD" id="cd17916">
    <property type="entry name" value="DEXHc_UvrB"/>
    <property type="match status" value="1"/>
</dbReference>
<comment type="function">
    <text evidence="12">The UvrABC repair system catalyzes the recognition and processing of DNA lesions. A damage recognition complex composed of 2 UvrA and 2 UvrB subunits scans DNA for abnormalities. Upon binding of the UvrA(2)B(2) complex to a putative damaged site, the DNA wraps around one UvrB monomer. DNA wrap is dependent on ATP binding by UvrB and probably causes local melting of the DNA helix, facilitating insertion of UvrB beta-hairpin between the DNA strands. Then UvrB probes one DNA strand for the presence of a lesion. If a lesion is found the UvrA subunits dissociate and the UvrB-DNA preincision complex is formed. This complex is subsequently bound by UvrC and the second UvrB is released. If no lesion is found, the DNA wraps around the other UvrB subunit that will check the other stand for damage.</text>
</comment>
<evidence type="ECO:0000256" key="11">
    <source>
        <dbReference type="ARBA" id="ARBA00029504"/>
    </source>
</evidence>
<dbReference type="Proteomes" id="UP000885931">
    <property type="component" value="Unassembled WGS sequence"/>
</dbReference>